<keyword evidence="11 12" id="KW-0472">Membrane</keyword>
<dbReference type="PROSITE" id="PS50885">
    <property type="entry name" value="HAMP"/>
    <property type="match status" value="1"/>
</dbReference>
<dbReference type="GO" id="GO:0005886">
    <property type="term" value="C:plasma membrane"/>
    <property type="evidence" value="ECO:0007669"/>
    <property type="project" value="UniProtKB-SubCell"/>
</dbReference>
<dbReference type="Gene3D" id="6.10.340.10">
    <property type="match status" value="1"/>
</dbReference>
<dbReference type="CDD" id="cd06225">
    <property type="entry name" value="HAMP"/>
    <property type="match status" value="1"/>
</dbReference>
<dbReference type="AlphaFoldDB" id="A0A229P2K2"/>
<keyword evidence="5" id="KW-0597">Phosphoprotein</keyword>
<keyword evidence="9" id="KW-0067">ATP-binding</keyword>
<comment type="catalytic activity">
    <reaction evidence="1">
        <text>ATP + protein L-histidine = ADP + protein N-phospho-L-histidine.</text>
        <dbReference type="EC" id="2.7.13.3"/>
    </reaction>
</comment>
<gene>
    <name evidence="15" type="ORF">CGZ75_05225</name>
</gene>
<evidence type="ECO:0000256" key="12">
    <source>
        <dbReference type="SAM" id="Phobius"/>
    </source>
</evidence>
<dbReference type="PROSITE" id="PS50109">
    <property type="entry name" value="HIS_KIN"/>
    <property type="match status" value="1"/>
</dbReference>
<evidence type="ECO:0000259" key="13">
    <source>
        <dbReference type="PROSITE" id="PS50109"/>
    </source>
</evidence>
<proteinExistence type="predicted"/>
<dbReference type="OrthoDB" id="9776552at2"/>
<dbReference type="InterPro" id="IPR004358">
    <property type="entry name" value="Sig_transdc_His_kin-like_C"/>
</dbReference>
<keyword evidence="10" id="KW-0902">Two-component regulatory system</keyword>
<dbReference type="Proteomes" id="UP000215145">
    <property type="component" value="Unassembled WGS sequence"/>
</dbReference>
<evidence type="ECO:0000256" key="10">
    <source>
        <dbReference type="ARBA" id="ARBA00023012"/>
    </source>
</evidence>
<dbReference type="GO" id="GO:0005524">
    <property type="term" value="F:ATP binding"/>
    <property type="evidence" value="ECO:0007669"/>
    <property type="project" value="UniProtKB-KW"/>
</dbReference>
<dbReference type="SUPFAM" id="SSF158472">
    <property type="entry name" value="HAMP domain-like"/>
    <property type="match status" value="1"/>
</dbReference>
<name>A0A229P2K2_9BACL</name>
<feature type="domain" description="HAMP" evidence="14">
    <location>
        <begin position="197"/>
        <end position="250"/>
    </location>
</feature>
<evidence type="ECO:0000256" key="5">
    <source>
        <dbReference type="ARBA" id="ARBA00022553"/>
    </source>
</evidence>
<evidence type="ECO:0000313" key="16">
    <source>
        <dbReference type="Proteomes" id="UP000215145"/>
    </source>
</evidence>
<dbReference type="Pfam" id="PF06580">
    <property type="entry name" value="His_kinase"/>
    <property type="match status" value="1"/>
</dbReference>
<dbReference type="InterPro" id="IPR050640">
    <property type="entry name" value="Bact_2-comp_sensor_kinase"/>
</dbReference>
<dbReference type="SMART" id="SM00304">
    <property type="entry name" value="HAMP"/>
    <property type="match status" value="1"/>
</dbReference>
<evidence type="ECO:0000313" key="15">
    <source>
        <dbReference type="EMBL" id="OXM16105.1"/>
    </source>
</evidence>
<comment type="caution">
    <text evidence="15">The sequence shown here is derived from an EMBL/GenBank/DDBJ whole genome shotgun (WGS) entry which is preliminary data.</text>
</comment>
<dbReference type="EC" id="2.7.13.3" evidence="3"/>
<evidence type="ECO:0000256" key="11">
    <source>
        <dbReference type="ARBA" id="ARBA00023136"/>
    </source>
</evidence>
<dbReference type="Pfam" id="PF00672">
    <property type="entry name" value="HAMP"/>
    <property type="match status" value="1"/>
</dbReference>
<dbReference type="InterPro" id="IPR003594">
    <property type="entry name" value="HATPase_dom"/>
</dbReference>
<evidence type="ECO:0000256" key="2">
    <source>
        <dbReference type="ARBA" id="ARBA00004651"/>
    </source>
</evidence>
<keyword evidence="7" id="KW-0547">Nucleotide-binding</keyword>
<evidence type="ECO:0000256" key="6">
    <source>
        <dbReference type="ARBA" id="ARBA00022679"/>
    </source>
</evidence>
<keyword evidence="16" id="KW-1185">Reference proteome</keyword>
<evidence type="ECO:0000256" key="4">
    <source>
        <dbReference type="ARBA" id="ARBA00022475"/>
    </source>
</evidence>
<dbReference type="PANTHER" id="PTHR34220:SF7">
    <property type="entry name" value="SENSOR HISTIDINE KINASE YPDA"/>
    <property type="match status" value="1"/>
</dbReference>
<accession>A0A229P2K2</accession>
<dbReference type="InterPro" id="IPR003660">
    <property type="entry name" value="HAMP_dom"/>
</dbReference>
<dbReference type="InterPro" id="IPR036890">
    <property type="entry name" value="HATPase_C_sf"/>
</dbReference>
<dbReference type="RefSeq" id="WP_089523191.1">
    <property type="nucleotide sequence ID" value="NZ_NMUQ01000001.1"/>
</dbReference>
<dbReference type="GO" id="GO:0000155">
    <property type="term" value="F:phosphorelay sensor kinase activity"/>
    <property type="evidence" value="ECO:0007669"/>
    <property type="project" value="InterPro"/>
</dbReference>
<dbReference type="SUPFAM" id="SSF55874">
    <property type="entry name" value="ATPase domain of HSP90 chaperone/DNA topoisomerase II/histidine kinase"/>
    <property type="match status" value="1"/>
</dbReference>
<feature type="transmembrane region" description="Helical" evidence="12">
    <location>
        <begin position="173"/>
        <end position="195"/>
    </location>
</feature>
<protein>
    <recommendedName>
        <fullName evidence="3">histidine kinase</fullName>
        <ecNumber evidence="3">2.7.13.3</ecNumber>
    </recommendedName>
</protein>
<comment type="subcellular location">
    <subcellularLocation>
        <location evidence="2">Cell membrane</location>
        <topology evidence="2">Multi-pass membrane protein</topology>
    </subcellularLocation>
</comment>
<dbReference type="EMBL" id="NMUQ01000001">
    <property type="protein sequence ID" value="OXM16105.1"/>
    <property type="molecule type" value="Genomic_DNA"/>
</dbReference>
<dbReference type="Gene3D" id="3.30.565.10">
    <property type="entry name" value="Histidine kinase-like ATPase, C-terminal domain"/>
    <property type="match status" value="1"/>
</dbReference>
<evidence type="ECO:0000259" key="14">
    <source>
        <dbReference type="PROSITE" id="PS50885"/>
    </source>
</evidence>
<feature type="domain" description="Histidine kinase" evidence="13">
    <location>
        <begin position="274"/>
        <end position="470"/>
    </location>
</feature>
<evidence type="ECO:0000256" key="7">
    <source>
        <dbReference type="ARBA" id="ARBA00022741"/>
    </source>
</evidence>
<keyword evidence="12" id="KW-0812">Transmembrane</keyword>
<evidence type="ECO:0000256" key="9">
    <source>
        <dbReference type="ARBA" id="ARBA00022840"/>
    </source>
</evidence>
<dbReference type="SMART" id="SM00387">
    <property type="entry name" value="HATPase_c"/>
    <property type="match status" value="1"/>
</dbReference>
<keyword evidence="12" id="KW-1133">Transmembrane helix</keyword>
<organism evidence="15 16">
    <name type="scientific">Paenibacillus herberti</name>
    <dbReference type="NCBI Taxonomy" id="1619309"/>
    <lineage>
        <taxon>Bacteria</taxon>
        <taxon>Bacillati</taxon>
        <taxon>Bacillota</taxon>
        <taxon>Bacilli</taxon>
        <taxon>Bacillales</taxon>
        <taxon>Paenibacillaceae</taxon>
        <taxon>Paenibacillus</taxon>
    </lineage>
</organism>
<dbReference type="InterPro" id="IPR010559">
    <property type="entry name" value="Sig_transdc_His_kin_internal"/>
</dbReference>
<dbReference type="PRINTS" id="PR00344">
    <property type="entry name" value="BCTRLSENSOR"/>
</dbReference>
<sequence>MTIRKKLLVFIPLLLLLVSGVAALLVQSDLLVRSRYEQMLERMLLYQRAEDLAEAQLASLYRYLADLKPKSRQELEQNSALLTRHTTLLKESGASLLNVSALPLAEQLLSLQRFSGEARISAESGSEVEALRGYEQAEAVSSYIREEVQLLLEGNMEFYQERRPQLEAQTERMGALGSALLVVITILGVIIALWISRSITIPVSRLAGLARELQSGNLNPPRPLPSSTDELGQLTRVFEDMSVGVREHVERERQLLEKDRLVKELELKSLQSQINPHFLFNTLNVVSRMAMLEGAGKSSDLIVSVSSLLRYNLRKLDEPVTLKDELTQIRDYFAIQQARFRDRVKLTIEVEDASLLHLRLPALTLQPLVENAFQHGIADLEGDAEIGVKALYNKNVATIIVWDNGAGMSEETLERLRKMEPAPASEAHSGIGAANVFRRLELFFGRSHLLSLSSSPGKGTVITLKLPLSAKEEKHDPDSDRR</sequence>
<evidence type="ECO:0000256" key="3">
    <source>
        <dbReference type="ARBA" id="ARBA00012438"/>
    </source>
</evidence>
<dbReference type="InterPro" id="IPR005467">
    <property type="entry name" value="His_kinase_dom"/>
</dbReference>
<keyword evidence="6" id="KW-0808">Transferase</keyword>
<reference evidence="15 16" key="1">
    <citation type="submission" date="2017-07" db="EMBL/GenBank/DDBJ databases">
        <title>Paenibacillus herberti R33 genome sequencing and assembly.</title>
        <authorList>
            <person name="Su W."/>
        </authorList>
    </citation>
    <scope>NUCLEOTIDE SEQUENCE [LARGE SCALE GENOMIC DNA]</scope>
    <source>
        <strain evidence="15 16">R33</strain>
    </source>
</reference>
<dbReference type="Pfam" id="PF02518">
    <property type="entry name" value="HATPase_c"/>
    <property type="match status" value="1"/>
</dbReference>
<evidence type="ECO:0000256" key="1">
    <source>
        <dbReference type="ARBA" id="ARBA00000085"/>
    </source>
</evidence>
<evidence type="ECO:0000256" key="8">
    <source>
        <dbReference type="ARBA" id="ARBA00022777"/>
    </source>
</evidence>
<keyword evidence="8 15" id="KW-0418">Kinase</keyword>
<keyword evidence="4" id="KW-1003">Cell membrane</keyword>
<dbReference type="PANTHER" id="PTHR34220">
    <property type="entry name" value="SENSOR HISTIDINE KINASE YPDA"/>
    <property type="match status" value="1"/>
</dbReference>